<proteinExistence type="inferred from homology"/>
<dbReference type="InterPro" id="IPR008278">
    <property type="entry name" value="4-PPantetheinyl_Trfase_dom"/>
</dbReference>
<evidence type="ECO:0000256" key="8">
    <source>
        <dbReference type="HAMAP-Rule" id="MF_00101"/>
    </source>
</evidence>
<keyword evidence="7 8" id="KW-0275">Fatty acid biosynthesis</keyword>
<evidence type="ECO:0000256" key="4">
    <source>
        <dbReference type="ARBA" id="ARBA00022832"/>
    </source>
</evidence>
<dbReference type="SUPFAM" id="SSF56214">
    <property type="entry name" value="4'-phosphopantetheinyl transferase"/>
    <property type="match status" value="1"/>
</dbReference>
<feature type="domain" description="4'-phosphopantetheinyl transferase" evidence="9">
    <location>
        <begin position="5"/>
        <end position="104"/>
    </location>
</feature>
<gene>
    <name evidence="8" type="primary">acpS</name>
    <name evidence="10" type="ORF">CTDIVETGP_0988</name>
</gene>
<name>W6N394_CLOTY</name>
<evidence type="ECO:0000313" key="11">
    <source>
        <dbReference type="Proteomes" id="UP000019482"/>
    </source>
</evidence>
<comment type="caution">
    <text evidence="10">The sequence shown here is derived from an EMBL/GenBank/DDBJ whole genome shotgun (WGS) entry which is preliminary data.</text>
</comment>
<dbReference type="HAMAP" id="MF_00101">
    <property type="entry name" value="AcpS"/>
    <property type="match status" value="1"/>
</dbReference>
<evidence type="ECO:0000256" key="1">
    <source>
        <dbReference type="ARBA" id="ARBA00022516"/>
    </source>
</evidence>
<comment type="function">
    <text evidence="8">Transfers the 4'-phosphopantetheine moiety from coenzyme A to a Ser of acyl-carrier-protein.</text>
</comment>
<dbReference type="InterPro" id="IPR004568">
    <property type="entry name" value="Ppantetheine-prot_Trfase_dom"/>
</dbReference>
<dbReference type="NCBIfam" id="TIGR00556">
    <property type="entry name" value="pantethn_trn"/>
    <property type="match status" value="1"/>
</dbReference>
<dbReference type="GO" id="GO:0005737">
    <property type="term" value="C:cytoplasm"/>
    <property type="evidence" value="ECO:0007669"/>
    <property type="project" value="UniProtKB-SubCell"/>
</dbReference>
<organism evidence="10 11">
    <name type="scientific">Clostridium tyrobutyricum DIVETGP</name>
    <dbReference type="NCBI Taxonomy" id="1408889"/>
    <lineage>
        <taxon>Bacteria</taxon>
        <taxon>Bacillati</taxon>
        <taxon>Bacillota</taxon>
        <taxon>Clostridia</taxon>
        <taxon>Eubacteriales</taxon>
        <taxon>Clostridiaceae</taxon>
        <taxon>Clostridium</taxon>
    </lineage>
</organism>
<keyword evidence="4 8" id="KW-0276">Fatty acid metabolism</keyword>
<dbReference type="EMBL" id="CBXI010000013">
    <property type="protein sequence ID" value="CDL90918.1"/>
    <property type="molecule type" value="Genomic_DNA"/>
</dbReference>
<dbReference type="GO" id="GO:0000287">
    <property type="term" value="F:magnesium ion binding"/>
    <property type="evidence" value="ECO:0007669"/>
    <property type="project" value="UniProtKB-UniRule"/>
</dbReference>
<keyword evidence="6 8" id="KW-0443">Lipid metabolism</keyword>
<evidence type="ECO:0000256" key="3">
    <source>
        <dbReference type="ARBA" id="ARBA00022723"/>
    </source>
</evidence>
<comment type="catalytic activity">
    <reaction evidence="8">
        <text>apo-[ACP] + CoA = holo-[ACP] + adenosine 3',5'-bisphosphate + H(+)</text>
        <dbReference type="Rhea" id="RHEA:12068"/>
        <dbReference type="Rhea" id="RHEA-COMP:9685"/>
        <dbReference type="Rhea" id="RHEA-COMP:9690"/>
        <dbReference type="ChEBI" id="CHEBI:15378"/>
        <dbReference type="ChEBI" id="CHEBI:29999"/>
        <dbReference type="ChEBI" id="CHEBI:57287"/>
        <dbReference type="ChEBI" id="CHEBI:58343"/>
        <dbReference type="ChEBI" id="CHEBI:64479"/>
        <dbReference type="EC" id="2.7.8.7"/>
    </reaction>
</comment>
<dbReference type="Gene3D" id="3.90.470.20">
    <property type="entry name" value="4'-phosphopantetheinyl transferase domain"/>
    <property type="match status" value="1"/>
</dbReference>
<evidence type="ECO:0000256" key="6">
    <source>
        <dbReference type="ARBA" id="ARBA00023098"/>
    </source>
</evidence>
<keyword evidence="3 8" id="KW-0479">Metal-binding</keyword>
<dbReference type="Pfam" id="PF01648">
    <property type="entry name" value="ACPS"/>
    <property type="match status" value="1"/>
</dbReference>
<sequence>MLILGVGVDIVEISRIKSALDKYTNLVDRLFDKDEIKYFNKNNNKPESIAGSFAAKEAVSKVFGTGFRGFEFKDICIHRTNLGKPNVILKGKAEVLAKKYGNYRIHLSISHEINNAIAFAVMEVDDIESCQC</sequence>
<keyword evidence="1 8" id="KW-0444">Lipid biosynthesis</keyword>
<protein>
    <recommendedName>
        <fullName evidence="8">Holo-[acyl-carrier-protein] synthase</fullName>
        <shortName evidence="8">Holo-ACP synthase</shortName>
        <ecNumber evidence="8">2.7.8.7</ecNumber>
    </recommendedName>
    <alternativeName>
        <fullName evidence="8">4'-phosphopantetheinyl transferase AcpS</fullName>
    </alternativeName>
</protein>
<keyword evidence="2 8" id="KW-0808">Transferase</keyword>
<evidence type="ECO:0000256" key="7">
    <source>
        <dbReference type="ARBA" id="ARBA00023160"/>
    </source>
</evidence>
<dbReference type="InterPro" id="IPR002582">
    <property type="entry name" value="ACPS"/>
</dbReference>
<dbReference type="Proteomes" id="UP000019482">
    <property type="component" value="Unassembled WGS sequence"/>
</dbReference>
<feature type="binding site" evidence="8">
    <location>
        <position position="9"/>
    </location>
    <ligand>
        <name>Mg(2+)</name>
        <dbReference type="ChEBI" id="CHEBI:18420"/>
    </ligand>
</feature>
<evidence type="ECO:0000313" key="10">
    <source>
        <dbReference type="EMBL" id="CDL90918.1"/>
    </source>
</evidence>
<dbReference type="GO" id="GO:0006633">
    <property type="term" value="P:fatty acid biosynthetic process"/>
    <property type="evidence" value="ECO:0007669"/>
    <property type="project" value="UniProtKB-UniRule"/>
</dbReference>
<evidence type="ECO:0000259" key="9">
    <source>
        <dbReference type="Pfam" id="PF01648"/>
    </source>
</evidence>
<dbReference type="InterPro" id="IPR037143">
    <property type="entry name" value="4-PPantetheinyl_Trfase_dom_sf"/>
</dbReference>
<feature type="binding site" evidence="8">
    <location>
        <position position="57"/>
    </location>
    <ligand>
        <name>Mg(2+)</name>
        <dbReference type="ChEBI" id="CHEBI:18420"/>
    </ligand>
</feature>
<comment type="cofactor">
    <cofactor evidence="8">
        <name>Mg(2+)</name>
        <dbReference type="ChEBI" id="CHEBI:18420"/>
    </cofactor>
</comment>
<dbReference type="GO" id="GO:0008897">
    <property type="term" value="F:holo-[acyl-carrier-protein] synthase activity"/>
    <property type="evidence" value="ECO:0007669"/>
    <property type="project" value="UniProtKB-UniRule"/>
</dbReference>
<keyword evidence="5 8" id="KW-0460">Magnesium</keyword>
<keyword evidence="8" id="KW-0963">Cytoplasm</keyword>
<accession>W6N394</accession>
<comment type="subcellular location">
    <subcellularLocation>
        <location evidence="8">Cytoplasm</location>
    </subcellularLocation>
</comment>
<dbReference type="NCBIfam" id="TIGR00516">
    <property type="entry name" value="acpS"/>
    <property type="match status" value="1"/>
</dbReference>
<reference evidence="10 11" key="1">
    <citation type="journal article" date="2015" name="Genome Announc.">
        <title>Draft Genome Sequence of Clostridium tyrobutyricum Strain DIVETGP, Isolated from Cow's Milk for Grana Padano Production.</title>
        <authorList>
            <person name="Soggiu A."/>
            <person name="Piras C."/>
            <person name="Gaiarsa S."/>
            <person name="Sassera D."/>
            <person name="Roncada P."/>
            <person name="Bendixen E."/>
            <person name="Brasca M."/>
            <person name="Bonizzi L."/>
        </authorList>
    </citation>
    <scope>NUCLEOTIDE SEQUENCE [LARGE SCALE GENOMIC DNA]</scope>
    <source>
        <strain evidence="10 11">DIVETGP</strain>
    </source>
</reference>
<evidence type="ECO:0000256" key="5">
    <source>
        <dbReference type="ARBA" id="ARBA00022842"/>
    </source>
</evidence>
<dbReference type="AlphaFoldDB" id="W6N394"/>
<evidence type="ECO:0000256" key="2">
    <source>
        <dbReference type="ARBA" id="ARBA00022679"/>
    </source>
</evidence>
<comment type="similarity">
    <text evidence="8">Belongs to the P-Pant transferase superfamily. AcpS family.</text>
</comment>
<dbReference type="EC" id="2.7.8.7" evidence="8"/>
<keyword evidence="11" id="KW-1185">Reference proteome</keyword>